<dbReference type="Proteomes" id="UP000058925">
    <property type="component" value="Chromosome"/>
</dbReference>
<protein>
    <submittedName>
        <fullName evidence="1">Uncharacterized protein</fullName>
    </submittedName>
</protein>
<evidence type="ECO:0000313" key="2">
    <source>
        <dbReference type="Proteomes" id="UP000058925"/>
    </source>
</evidence>
<accession>A0A654LYU4</accession>
<dbReference type="EMBL" id="CP012850">
    <property type="protein sequence ID" value="ALI36618.1"/>
    <property type="molecule type" value="Genomic_DNA"/>
</dbReference>
<keyword evidence="2" id="KW-1185">Reference proteome</keyword>
<dbReference type="KEGG" id="taa:NMY3_02422"/>
<sequence length="123" mass="13822">MSNLVNHLQSINNPFLDLQNMSKELFVPNNNDTTRLAVIDKLSSKVKKGGFVAIGDPFGYEKSALLNIEPDLSVPSQRKIDHLLVESISRETLLESEWFFINHCELGLKLADDEQIISLLSPN</sequence>
<reference evidence="2" key="1">
    <citation type="submission" date="2015-10" db="EMBL/GenBank/DDBJ databases">
        <title>Niche specialization of a soil ammonia-oxidizing archaeon, Candidatus Nitrosocosmicus oleophilus.</title>
        <authorList>
            <person name="Jung M.-Y."/>
            <person name="Rhee S.-K."/>
        </authorList>
    </citation>
    <scope>NUCLEOTIDE SEQUENCE [LARGE SCALE GENOMIC DNA]</scope>
    <source>
        <strain evidence="2">MY3</strain>
    </source>
</reference>
<gene>
    <name evidence="1" type="ORF">NMY3_02422</name>
</gene>
<organism evidence="1 2">
    <name type="scientific">Candidatus Nitrosocosmicus oleophilus</name>
    <dbReference type="NCBI Taxonomy" id="1353260"/>
    <lineage>
        <taxon>Archaea</taxon>
        <taxon>Nitrososphaerota</taxon>
        <taxon>Nitrososphaeria</taxon>
        <taxon>Nitrososphaerales</taxon>
        <taxon>Nitrososphaeraceae</taxon>
        <taxon>Candidatus Nitrosocosmicus</taxon>
    </lineage>
</organism>
<name>A0A654LYU4_9ARCH</name>
<dbReference type="AlphaFoldDB" id="A0A654LYU4"/>
<proteinExistence type="predicted"/>
<evidence type="ECO:0000313" key="1">
    <source>
        <dbReference type="EMBL" id="ALI36618.1"/>
    </source>
</evidence>